<dbReference type="EMBL" id="CP050951">
    <property type="protein sequence ID" value="QJQ08861.1"/>
    <property type="molecule type" value="Genomic_DNA"/>
</dbReference>
<protein>
    <recommendedName>
        <fullName evidence="3">Halovibrin HvnA</fullName>
    </recommendedName>
</protein>
<reference evidence="1 2" key="2">
    <citation type="submission" date="2020-04" db="EMBL/GenBank/DDBJ databases">
        <title>Complete genome sequence of Pseudomonas putida strain JQ581.</title>
        <authorList>
            <person name="Mu Y."/>
        </authorList>
    </citation>
    <scope>NUCLEOTIDE SEQUENCE [LARGE SCALE GENOMIC DNA]</scope>
    <source>
        <strain evidence="1 2">JQ581</strain>
    </source>
</reference>
<sequence>MSPTLEGYIMFRTLPQILLGATLSTIAITANASIGAKVAQKMQANYDSTPPQCEGEAVPAHACSGVLLRSTRPSPAYHTWHHSPNSKAKGAVSFSYLRADIPVTRLAEDGRSGFTLHPMLQRPKGTMRYEMLCAMPSDGDTWERGSRGCGDNRQTAEVETVCHEQGILTAEDWIAQFRKTGDYKQQCAFDIQRARVPERAEAFHQSLRTRQLFAAEMPFPWNEVMIGAWDEARSASLPIQSFFYIDGPHGALEQAQADQRDMHQTHGSFIPVIRIQLPKSLQDGARFSYHEDDQAVALP</sequence>
<dbReference type="RefSeq" id="WP_169725097.1">
    <property type="nucleotide sequence ID" value="NZ_CP050951.1"/>
</dbReference>
<evidence type="ECO:0000313" key="2">
    <source>
        <dbReference type="Proteomes" id="UP000076857"/>
    </source>
</evidence>
<reference evidence="1 2" key="1">
    <citation type="submission" date="2016-04" db="EMBL/GenBank/DDBJ databases">
        <authorList>
            <person name="Qiu J."/>
        </authorList>
    </citation>
    <scope>NUCLEOTIDE SEQUENCE [LARGE SCALE GENOMIC DNA]</scope>
    <source>
        <strain evidence="1 2">JQ581</strain>
    </source>
</reference>
<evidence type="ECO:0000313" key="1">
    <source>
        <dbReference type="EMBL" id="QJQ08861.1"/>
    </source>
</evidence>
<accession>A0AAP9SMQ2</accession>
<name>A0AAP9SMQ2_PSEPU</name>
<organism evidence="1 2">
    <name type="scientific">Pseudomonas putida</name>
    <name type="common">Arthrobacter siderocapsulatus</name>
    <dbReference type="NCBI Taxonomy" id="303"/>
    <lineage>
        <taxon>Bacteria</taxon>
        <taxon>Pseudomonadati</taxon>
        <taxon>Pseudomonadota</taxon>
        <taxon>Gammaproteobacteria</taxon>
        <taxon>Pseudomonadales</taxon>
        <taxon>Pseudomonadaceae</taxon>
        <taxon>Pseudomonas</taxon>
    </lineage>
</organism>
<evidence type="ECO:0008006" key="3">
    <source>
        <dbReference type="Google" id="ProtNLM"/>
    </source>
</evidence>
<proteinExistence type="predicted"/>
<dbReference type="AlphaFoldDB" id="A0AAP9SMQ2"/>
<dbReference type="Proteomes" id="UP000076857">
    <property type="component" value="Chromosome"/>
</dbReference>
<gene>
    <name evidence="1" type="ORF">A3L25_005320</name>
</gene>